<dbReference type="EMBL" id="ATJO01000096">
    <property type="protein sequence ID" value="EPI50223.1"/>
    <property type="molecule type" value="Genomic_DNA"/>
</dbReference>
<evidence type="ECO:0000313" key="2">
    <source>
        <dbReference type="Proteomes" id="UP000014601"/>
    </source>
</evidence>
<dbReference type="Proteomes" id="UP000014601">
    <property type="component" value="Unassembled WGS sequence"/>
</dbReference>
<dbReference type="AlphaFoldDB" id="S4GLD0"/>
<dbReference type="HOGENOM" id="CLU_3281292_0_0_11"/>
<sequence length="40" mass="4672">DVRALRPREQFSAFCTCFRPNMVQNAESCEIQKPRKSIKS</sequence>
<accession>S4GLD0</accession>
<reference evidence="1 2" key="1">
    <citation type="submission" date="2013-06" db="EMBL/GenBank/DDBJ databases">
        <authorList>
            <person name="Weinstock G."/>
            <person name="Sodergren E."/>
            <person name="Lobos E.A."/>
            <person name="Fulton L."/>
            <person name="Fulton R."/>
            <person name="Courtney L."/>
            <person name="Fronick C."/>
            <person name="O'Laughlin M."/>
            <person name="Godfrey J."/>
            <person name="Wilson R.M."/>
            <person name="Miner T."/>
            <person name="Farmer C."/>
            <person name="Delehaunty K."/>
            <person name="Cordes M."/>
            <person name="Minx P."/>
            <person name="Tomlinson C."/>
            <person name="Chen J."/>
            <person name="Wollam A."/>
            <person name="Pepin K.H."/>
            <person name="Bhonagiri V."/>
            <person name="Zhang X."/>
            <person name="Warren W."/>
            <person name="Mitreva M."/>
            <person name="Mardis E.R."/>
            <person name="Wilson R.K."/>
        </authorList>
    </citation>
    <scope>NUCLEOTIDE SEQUENCE [LARGE SCALE GENOMIC DNA]</scope>
    <source>
        <strain evidence="1 2">JCP7719</strain>
    </source>
</reference>
<comment type="caution">
    <text evidence="1">The sequence shown here is derived from an EMBL/GenBank/DDBJ whole genome shotgun (WGS) entry which is preliminary data.</text>
</comment>
<gene>
    <name evidence="1" type="ORF">HMPREF1576_01079</name>
</gene>
<evidence type="ECO:0000313" key="1">
    <source>
        <dbReference type="EMBL" id="EPI50223.1"/>
    </source>
</evidence>
<name>S4GLD0_9BIFI</name>
<organism evidence="1 2">
    <name type="scientific">Gardnerella pickettii JCP7719</name>
    <dbReference type="NCBI Taxonomy" id="1261061"/>
    <lineage>
        <taxon>Bacteria</taxon>
        <taxon>Bacillati</taxon>
        <taxon>Actinomycetota</taxon>
        <taxon>Actinomycetes</taxon>
        <taxon>Bifidobacteriales</taxon>
        <taxon>Bifidobacteriaceae</taxon>
        <taxon>Gardnerella</taxon>
        <taxon>Gardnerella pickettii</taxon>
    </lineage>
</organism>
<feature type="non-terminal residue" evidence="1">
    <location>
        <position position="1"/>
    </location>
</feature>
<proteinExistence type="predicted"/>
<protein>
    <submittedName>
        <fullName evidence="1">Uncharacterized protein</fullName>
    </submittedName>
</protein>